<dbReference type="Proteomes" id="UP001529275">
    <property type="component" value="Unassembled WGS sequence"/>
</dbReference>
<feature type="transmembrane region" description="Helical" evidence="1">
    <location>
        <begin position="9"/>
        <end position="28"/>
    </location>
</feature>
<name>A0ABT7UL97_9FIRM</name>
<proteinExistence type="predicted"/>
<keyword evidence="3" id="KW-1185">Reference proteome</keyword>
<keyword evidence="1" id="KW-0812">Transmembrane</keyword>
<sequence length="67" mass="7557">MNSQDTRHGIMITLGGTLIGALLYIFALSLDNHFVIITNYIIAMILYTCSFLAAFQQYKKMASHLMI</sequence>
<dbReference type="EMBL" id="JAUDCK010000074">
    <property type="protein sequence ID" value="MDM8196912.1"/>
    <property type="molecule type" value="Genomic_DNA"/>
</dbReference>
<feature type="transmembrane region" description="Helical" evidence="1">
    <location>
        <begin position="34"/>
        <end position="55"/>
    </location>
</feature>
<feature type="non-terminal residue" evidence="2">
    <location>
        <position position="67"/>
    </location>
</feature>
<keyword evidence="1" id="KW-1133">Transmembrane helix</keyword>
<reference evidence="3" key="1">
    <citation type="submission" date="2023-06" db="EMBL/GenBank/DDBJ databases">
        <title>Identification and characterization of horizontal gene transfer across gut microbiota members of farm animals based on homology search.</title>
        <authorList>
            <person name="Zeman M."/>
            <person name="Kubasova T."/>
            <person name="Jahodarova E."/>
            <person name="Nykrynova M."/>
            <person name="Rychlik I."/>
        </authorList>
    </citation>
    <scope>NUCLEOTIDE SEQUENCE [LARGE SCALE GENOMIC DNA]</scope>
    <source>
        <strain evidence="3">ET341</strain>
    </source>
</reference>
<accession>A0ABT7UL97</accession>
<keyword evidence="1" id="KW-0472">Membrane</keyword>
<comment type="caution">
    <text evidence="2">The sequence shown here is derived from an EMBL/GenBank/DDBJ whole genome shotgun (WGS) entry which is preliminary data.</text>
</comment>
<protein>
    <submittedName>
        <fullName evidence="2">Uncharacterized protein</fullName>
    </submittedName>
</protein>
<evidence type="ECO:0000313" key="3">
    <source>
        <dbReference type="Proteomes" id="UP001529275"/>
    </source>
</evidence>
<organism evidence="2 3">
    <name type="scientific">Massilimicrobiota timonensis</name>
    <dbReference type="NCBI Taxonomy" id="1776392"/>
    <lineage>
        <taxon>Bacteria</taxon>
        <taxon>Bacillati</taxon>
        <taxon>Bacillota</taxon>
        <taxon>Erysipelotrichia</taxon>
        <taxon>Erysipelotrichales</taxon>
        <taxon>Erysipelotrichaceae</taxon>
        <taxon>Massilimicrobiota</taxon>
    </lineage>
</organism>
<gene>
    <name evidence="2" type="ORF">QUV98_11345</name>
</gene>
<evidence type="ECO:0000256" key="1">
    <source>
        <dbReference type="SAM" id="Phobius"/>
    </source>
</evidence>
<evidence type="ECO:0000313" key="2">
    <source>
        <dbReference type="EMBL" id="MDM8196912.1"/>
    </source>
</evidence>